<proteinExistence type="inferred from homology"/>
<dbReference type="InterPro" id="IPR047089">
    <property type="entry name" value="Asp-tRNA-ligase_1_N"/>
</dbReference>
<dbReference type="Gene3D" id="3.30.930.10">
    <property type="entry name" value="Bira Bifunctional Protein, Domain 2"/>
    <property type="match status" value="1"/>
</dbReference>
<keyword evidence="4" id="KW-0067">ATP-binding</keyword>
<dbReference type="InterPro" id="IPR029351">
    <property type="entry name" value="GAD_dom"/>
</dbReference>
<dbReference type="InterPro" id="IPR004524">
    <property type="entry name" value="Asp-tRNA-ligase_1"/>
</dbReference>
<dbReference type="InterPro" id="IPR004115">
    <property type="entry name" value="GAD-like_sf"/>
</dbReference>
<keyword evidence="3" id="KW-0547">Nucleotide-binding</keyword>
<dbReference type="GO" id="GO:0003676">
    <property type="term" value="F:nucleic acid binding"/>
    <property type="evidence" value="ECO:0007669"/>
    <property type="project" value="InterPro"/>
</dbReference>
<dbReference type="InterPro" id="IPR012340">
    <property type="entry name" value="NA-bd_OB-fold"/>
</dbReference>
<name>A0A3B1BME6_9ZZZZ</name>
<dbReference type="Pfam" id="PF01336">
    <property type="entry name" value="tRNA_anti-codon"/>
    <property type="match status" value="1"/>
</dbReference>
<feature type="non-terminal residue" evidence="8">
    <location>
        <position position="492"/>
    </location>
</feature>
<dbReference type="GO" id="GO:0005524">
    <property type="term" value="F:ATP binding"/>
    <property type="evidence" value="ECO:0007669"/>
    <property type="project" value="UniProtKB-KW"/>
</dbReference>
<organism evidence="8">
    <name type="scientific">hydrothermal vent metagenome</name>
    <dbReference type="NCBI Taxonomy" id="652676"/>
    <lineage>
        <taxon>unclassified sequences</taxon>
        <taxon>metagenomes</taxon>
        <taxon>ecological metagenomes</taxon>
    </lineage>
</organism>
<evidence type="ECO:0000256" key="4">
    <source>
        <dbReference type="ARBA" id="ARBA00022840"/>
    </source>
</evidence>
<accession>A0A3B1BME6</accession>
<dbReference type="PANTHER" id="PTHR22594:SF5">
    <property type="entry name" value="ASPARTATE--TRNA LIGASE, MITOCHONDRIAL"/>
    <property type="match status" value="1"/>
</dbReference>
<keyword evidence="2 8" id="KW-0436">Ligase</keyword>
<dbReference type="InterPro" id="IPR002312">
    <property type="entry name" value="Asp/Asn-tRNA-synth_IIb"/>
</dbReference>
<evidence type="ECO:0000256" key="1">
    <source>
        <dbReference type="ARBA" id="ARBA00006303"/>
    </source>
</evidence>
<dbReference type="Gene3D" id="3.30.1360.30">
    <property type="entry name" value="GAD-like domain"/>
    <property type="match status" value="1"/>
</dbReference>
<dbReference type="InterPro" id="IPR006195">
    <property type="entry name" value="aa-tRNA-synth_II"/>
</dbReference>
<dbReference type="CDD" id="cd04317">
    <property type="entry name" value="EcAspRS_like_N"/>
    <property type="match status" value="1"/>
</dbReference>
<dbReference type="EC" id="6.1.1.12" evidence="8"/>
<reference evidence="8" key="1">
    <citation type="submission" date="2018-06" db="EMBL/GenBank/DDBJ databases">
        <authorList>
            <person name="Zhirakovskaya E."/>
        </authorList>
    </citation>
    <scope>NUCLEOTIDE SEQUENCE</scope>
</reference>
<dbReference type="EMBL" id="UOGB01000030">
    <property type="protein sequence ID" value="VAX15711.1"/>
    <property type="molecule type" value="Genomic_DNA"/>
</dbReference>
<dbReference type="Pfam" id="PF02938">
    <property type="entry name" value="GAD"/>
    <property type="match status" value="1"/>
</dbReference>
<evidence type="ECO:0000256" key="6">
    <source>
        <dbReference type="ARBA" id="ARBA00023146"/>
    </source>
</evidence>
<dbReference type="InterPro" id="IPR004365">
    <property type="entry name" value="NA-bd_OB_tRNA"/>
</dbReference>
<evidence type="ECO:0000256" key="5">
    <source>
        <dbReference type="ARBA" id="ARBA00022917"/>
    </source>
</evidence>
<dbReference type="PRINTS" id="PR01042">
    <property type="entry name" value="TRNASYNTHASP"/>
</dbReference>
<dbReference type="GO" id="GO:0004815">
    <property type="term" value="F:aspartate-tRNA ligase activity"/>
    <property type="evidence" value="ECO:0007669"/>
    <property type="project" value="UniProtKB-EC"/>
</dbReference>
<dbReference type="SUPFAM" id="SSF55261">
    <property type="entry name" value="GAD domain-like"/>
    <property type="match status" value="1"/>
</dbReference>
<dbReference type="AlphaFoldDB" id="A0A3B1BME6"/>
<gene>
    <name evidence="8" type="ORF">MNBD_NITROSPINAE03-644</name>
</gene>
<dbReference type="NCBIfam" id="NF001750">
    <property type="entry name" value="PRK00476.1"/>
    <property type="match status" value="1"/>
</dbReference>
<dbReference type="Pfam" id="PF00152">
    <property type="entry name" value="tRNA-synt_2"/>
    <property type="match status" value="1"/>
</dbReference>
<dbReference type="NCBIfam" id="TIGR00459">
    <property type="entry name" value="aspS_bact"/>
    <property type="match status" value="1"/>
</dbReference>
<dbReference type="GO" id="GO:0050560">
    <property type="term" value="F:aspartate-tRNA(Asn) ligase activity"/>
    <property type="evidence" value="ECO:0007669"/>
    <property type="project" value="UniProtKB-EC"/>
</dbReference>
<evidence type="ECO:0000259" key="7">
    <source>
        <dbReference type="PROSITE" id="PS50862"/>
    </source>
</evidence>
<sequence>MPGLIQGSRTHTCGQLRALDIDNSVILTGWVHKRRDHGGLVFVDLRDRSGVTQIALNPQIDEAAHKLAHSIRTEYVLKIEGKVSARPEGTVNDKLATGEVEVYVDKAEILNPSKTPPFVIDEDEPPGEAMKLEYRYLEIRRGPLMRNLMMRSKVSGVVRRYLEACGFIEVETPMLTKSTPEGARDYLVPSRVSQGSFYALPQSPQLFKQLLMVAGMDRYYQIVRCFRDEDLRADRQPEFTQIDMELSFVDEADVRSVCEGMMTEIFSQVKGIKLSTPFPLLSYGEAMRRYGNDRPDTRFGMELSDVSEAAGQSDFKVFKGAIAKGGMVQALSAVGCAGYSRKQLQDLTDEAIELGAKGLAWIKVTDEGYVSPITKFFKPETLDVFKEATGAGEGDLMIFVADKKQVGYDVLGALRLSLGKKLNLIDDSLFNFVWITDFPLFEYDEEAKRYVALHHPFTAPRDEDKNLFDSEPDKMRARAYDLVLNGSEIGGG</sequence>
<dbReference type="GO" id="GO:0005737">
    <property type="term" value="C:cytoplasm"/>
    <property type="evidence" value="ECO:0007669"/>
    <property type="project" value="InterPro"/>
</dbReference>
<evidence type="ECO:0000256" key="3">
    <source>
        <dbReference type="ARBA" id="ARBA00022741"/>
    </source>
</evidence>
<dbReference type="PROSITE" id="PS50862">
    <property type="entry name" value="AA_TRNA_LIGASE_II"/>
    <property type="match status" value="1"/>
</dbReference>
<evidence type="ECO:0000313" key="8">
    <source>
        <dbReference type="EMBL" id="VAX15711.1"/>
    </source>
</evidence>
<protein>
    <submittedName>
        <fullName evidence="8">Aspartyl-tRNA synthetase @ Aspartyl-tRNA(Asn) synthetase</fullName>
        <ecNumber evidence="8">6.1.1.12</ecNumber>
        <ecNumber evidence="8">6.1.1.23</ecNumber>
    </submittedName>
</protein>
<dbReference type="Gene3D" id="2.40.50.140">
    <property type="entry name" value="Nucleic acid-binding proteins"/>
    <property type="match status" value="1"/>
</dbReference>
<dbReference type="PANTHER" id="PTHR22594">
    <property type="entry name" value="ASPARTYL/LYSYL-TRNA SYNTHETASE"/>
    <property type="match status" value="1"/>
</dbReference>
<dbReference type="SUPFAM" id="SSF55681">
    <property type="entry name" value="Class II aaRS and biotin synthetases"/>
    <property type="match status" value="1"/>
</dbReference>
<evidence type="ECO:0000256" key="2">
    <source>
        <dbReference type="ARBA" id="ARBA00022598"/>
    </source>
</evidence>
<keyword evidence="5" id="KW-0648">Protein biosynthesis</keyword>
<dbReference type="InterPro" id="IPR045864">
    <property type="entry name" value="aa-tRNA-synth_II/BPL/LPL"/>
</dbReference>
<dbReference type="InterPro" id="IPR004364">
    <property type="entry name" value="Aa-tRNA-synt_II"/>
</dbReference>
<comment type="similarity">
    <text evidence="1">Belongs to the class-II aminoacyl-tRNA synthetase family. Type 1 subfamily.</text>
</comment>
<dbReference type="EC" id="6.1.1.23" evidence="8"/>
<dbReference type="SUPFAM" id="SSF50249">
    <property type="entry name" value="Nucleic acid-binding proteins"/>
    <property type="match status" value="1"/>
</dbReference>
<dbReference type="GO" id="GO:0006422">
    <property type="term" value="P:aspartyl-tRNA aminoacylation"/>
    <property type="evidence" value="ECO:0007669"/>
    <property type="project" value="TreeGrafter"/>
</dbReference>
<feature type="domain" description="Aminoacyl-transfer RNA synthetases class-II family profile" evidence="7">
    <location>
        <begin position="148"/>
        <end position="492"/>
    </location>
</feature>
<keyword evidence="6 8" id="KW-0030">Aminoacyl-tRNA synthetase</keyword>